<dbReference type="AlphaFoldDB" id="A0A1F4Q1E7"/>
<organism evidence="2 3">
    <name type="scientific">candidate division WOR-1 bacterium RIFCSPHIGHO2_01_FULL_53_15</name>
    <dbReference type="NCBI Taxonomy" id="1802564"/>
    <lineage>
        <taxon>Bacteria</taxon>
        <taxon>Bacillati</taxon>
        <taxon>Saganbacteria</taxon>
    </lineage>
</organism>
<dbReference type="SUPFAM" id="SSF81301">
    <property type="entry name" value="Nucleotidyltransferase"/>
    <property type="match status" value="1"/>
</dbReference>
<dbReference type="PANTHER" id="PTHR33933">
    <property type="entry name" value="NUCLEOTIDYLTRANSFERASE"/>
    <property type="match status" value="1"/>
</dbReference>
<dbReference type="InterPro" id="IPR052548">
    <property type="entry name" value="Type_VII_TA_antitoxin"/>
</dbReference>
<dbReference type="Gene3D" id="3.30.460.10">
    <property type="entry name" value="Beta Polymerase, domain 2"/>
    <property type="match status" value="1"/>
</dbReference>
<dbReference type="GO" id="GO:0016779">
    <property type="term" value="F:nucleotidyltransferase activity"/>
    <property type="evidence" value="ECO:0007669"/>
    <property type="project" value="InterPro"/>
</dbReference>
<dbReference type="CDD" id="cd05403">
    <property type="entry name" value="NT_KNTase_like"/>
    <property type="match status" value="1"/>
</dbReference>
<sequence length="102" mass="11947">MRDKILDIFKLGLKKDFKNKVKKILLFGSRARGDAAVDSDYDLLLVMDEVSPIVKKQINRLEGEMLFNYNAVFSAFPFTLKELERRQYEPFLMNAQKEGREI</sequence>
<dbReference type="EMBL" id="METM01000021">
    <property type="protein sequence ID" value="OGB89751.1"/>
    <property type="molecule type" value="Genomic_DNA"/>
</dbReference>
<dbReference type="PANTHER" id="PTHR33933:SF1">
    <property type="entry name" value="PROTEIN ADENYLYLTRANSFERASE MNTA-RELATED"/>
    <property type="match status" value="1"/>
</dbReference>
<name>A0A1F4Q1E7_UNCSA</name>
<feature type="domain" description="Polymerase nucleotidyl transferase" evidence="1">
    <location>
        <begin position="10"/>
        <end position="59"/>
    </location>
</feature>
<reference evidence="2 3" key="1">
    <citation type="journal article" date="2016" name="Nat. Commun.">
        <title>Thousands of microbial genomes shed light on interconnected biogeochemical processes in an aquifer system.</title>
        <authorList>
            <person name="Anantharaman K."/>
            <person name="Brown C.T."/>
            <person name="Hug L.A."/>
            <person name="Sharon I."/>
            <person name="Castelle C.J."/>
            <person name="Probst A.J."/>
            <person name="Thomas B.C."/>
            <person name="Singh A."/>
            <person name="Wilkins M.J."/>
            <person name="Karaoz U."/>
            <person name="Brodie E.L."/>
            <person name="Williams K.H."/>
            <person name="Hubbard S.S."/>
            <person name="Banfield J.F."/>
        </authorList>
    </citation>
    <scope>NUCLEOTIDE SEQUENCE [LARGE SCALE GENOMIC DNA]</scope>
</reference>
<dbReference type="InterPro" id="IPR002934">
    <property type="entry name" value="Polymerase_NTP_transf_dom"/>
</dbReference>
<protein>
    <recommendedName>
        <fullName evidence="1">Polymerase nucleotidyl transferase domain-containing protein</fullName>
    </recommendedName>
</protein>
<evidence type="ECO:0000313" key="2">
    <source>
        <dbReference type="EMBL" id="OGB89751.1"/>
    </source>
</evidence>
<dbReference type="Proteomes" id="UP000178724">
    <property type="component" value="Unassembled WGS sequence"/>
</dbReference>
<gene>
    <name evidence="2" type="ORF">A2625_06540</name>
</gene>
<comment type="caution">
    <text evidence="2">The sequence shown here is derived from an EMBL/GenBank/DDBJ whole genome shotgun (WGS) entry which is preliminary data.</text>
</comment>
<accession>A0A1F4Q1E7</accession>
<evidence type="ECO:0000259" key="1">
    <source>
        <dbReference type="Pfam" id="PF01909"/>
    </source>
</evidence>
<dbReference type="InterPro" id="IPR043519">
    <property type="entry name" value="NT_sf"/>
</dbReference>
<dbReference type="Pfam" id="PF01909">
    <property type="entry name" value="NTP_transf_2"/>
    <property type="match status" value="1"/>
</dbReference>
<evidence type="ECO:0000313" key="3">
    <source>
        <dbReference type="Proteomes" id="UP000178724"/>
    </source>
</evidence>
<proteinExistence type="predicted"/>